<dbReference type="SUPFAM" id="SSF52499">
    <property type="entry name" value="Isochorismatase-like hydrolases"/>
    <property type="match status" value="1"/>
</dbReference>
<keyword evidence="5" id="KW-1185">Reference proteome</keyword>
<accession>A0A8H6ZAU3</accession>
<dbReference type="EMBL" id="JACAZH010000002">
    <property type="protein sequence ID" value="KAF7375675.1"/>
    <property type="molecule type" value="Genomic_DNA"/>
</dbReference>
<dbReference type="Gene3D" id="3.40.50.850">
    <property type="entry name" value="Isochorismatase-like"/>
    <property type="match status" value="1"/>
</dbReference>
<dbReference type="PANTHER" id="PTHR43540:SF1">
    <property type="entry name" value="ISOCHORISMATASE HYDROLASE"/>
    <property type="match status" value="1"/>
</dbReference>
<comment type="caution">
    <text evidence="4">The sequence shown here is derived from an EMBL/GenBank/DDBJ whole genome shotgun (WGS) entry which is preliminary data.</text>
</comment>
<dbReference type="InterPro" id="IPR000868">
    <property type="entry name" value="Isochorismatase-like_dom"/>
</dbReference>
<sequence>MLFNPWTTRHNFIQDCAVTGSRLRYFMPELLAISSKLVSASADGIVDYKYLLPRGRIVCNAEGTTLELYEWPLCTLSSDVRYLIPVVINDIYFTGLTSREDHQPVSSDLIPRSHANWHVAGRIYIARLSPSVSLDCPHLGLCFLPTTSKSIHPSDSPNPKLAQMPAPTPDDAPRRVLLCLDIQEGVLSDPPRGVPSADTLRRNLARVLAAARSASHPPLIVHVRNTGDFGDVDEPNTPGWQLVHTPLPHEPVIDKRKNNAFAGTKLGELVSPDAEIVIVGLQSDFSVRASECLLIMPVSLWSPLGISSLSISALGRIKANYAVSLILASASLQRGAGAGKRGALDTWRTRHIEDDIEGELQEAGVHLLDMKDLSAIFDDR</sequence>
<gene>
    <name evidence="4" type="ORF">MSAN_00456700</name>
</gene>
<protein>
    <submittedName>
        <fullName evidence="4">Streptothricin hydrolase</fullName>
    </submittedName>
</protein>
<keyword evidence="2 4" id="KW-0378">Hydrolase</keyword>
<evidence type="ECO:0000256" key="1">
    <source>
        <dbReference type="ARBA" id="ARBA00006336"/>
    </source>
</evidence>
<evidence type="ECO:0000313" key="4">
    <source>
        <dbReference type="EMBL" id="KAF7375675.1"/>
    </source>
</evidence>
<organism evidence="4 5">
    <name type="scientific">Mycena sanguinolenta</name>
    <dbReference type="NCBI Taxonomy" id="230812"/>
    <lineage>
        <taxon>Eukaryota</taxon>
        <taxon>Fungi</taxon>
        <taxon>Dikarya</taxon>
        <taxon>Basidiomycota</taxon>
        <taxon>Agaricomycotina</taxon>
        <taxon>Agaricomycetes</taxon>
        <taxon>Agaricomycetidae</taxon>
        <taxon>Agaricales</taxon>
        <taxon>Marasmiineae</taxon>
        <taxon>Mycenaceae</taxon>
        <taxon>Mycena</taxon>
    </lineage>
</organism>
<dbReference type="InterPro" id="IPR036380">
    <property type="entry name" value="Isochorismatase-like_sf"/>
</dbReference>
<dbReference type="GO" id="GO:0016787">
    <property type="term" value="F:hydrolase activity"/>
    <property type="evidence" value="ECO:0007669"/>
    <property type="project" value="UniProtKB-KW"/>
</dbReference>
<dbReference type="PANTHER" id="PTHR43540">
    <property type="entry name" value="PEROXYUREIDOACRYLATE/UREIDOACRYLATE AMIDOHYDROLASE-RELATED"/>
    <property type="match status" value="1"/>
</dbReference>
<dbReference type="Proteomes" id="UP000623467">
    <property type="component" value="Unassembled WGS sequence"/>
</dbReference>
<dbReference type="OrthoDB" id="167809at2759"/>
<reference evidence="4" key="1">
    <citation type="submission" date="2020-05" db="EMBL/GenBank/DDBJ databases">
        <title>Mycena genomes resolve the evolution of fungal bioluminescence.</title>
        <authorList>
            <person name="Tsai I.J."/>
        </authorList>
    </citation>
    <scope>NUCLEOTIDE SEQUENCE</scope>
    <source>
        <strain evidence="4">160909Yilan</strain>
    </source>
</reference>
<evidence type="ECO:0000256" key="2">
    <source>
        <dbReference type="ARBA" id="ARBA00022801"/>
    </source>
</evidence>
<dbReference type="AlphaFoldDB" id="A0A8H6ZAU3"/>
<dbReference type="InterPro" id="IPR050272">
    <property type="entry name" value="Isochorismatase-like_hydrls"/>
</dbReference>
<evidence type="ECO:0000313" key="5">
    <source>
        <dbReference type="Proteomes" id="UP000623467"/>
    </source>
</evidence>
<name>A0A8H6ZAU3_9AGAR</name>
<comment type="similarity">
    <text evidence="1">Belongs to the isochorismatase family.</text>
</comment>
<proteinExistence type="inferred from homology"/>
<dbReference type="Pfam" id="PF00857">
    <property type="entry name" value="Isochorismatase"/>
    <property type="match status" value="1"/>
</dbReference>
<feature type="domain" description="Isochorismatase-like" evidence="3">
    <location>
        <begin position="176"/>
        <end position="289"/>
    </location>
</feature>
<evidence type="ECO:0000259" key="3">
    <source>
        <dbReference type="Pfam" id="PF00857"/>
    </source>
</evidence>